<name>A0A9D0ZIZ4_9FIRM</name>
<reference evidence="5" key="1">
    <citation type="submission" date="2020-10" db="EMBL/GenBank/DDBJ databases">
        <authorList>
            <person name="Gilroy R."/>
        </authorList>
    </citation>
    <scope>NUCLEOTIDE SEQUENCE</scope>
    <source>
        <strain evidence="5">ChiSjej1B19-3389</strain>
    </source>
</reference>
<dbReference type="PROSITE" id="PS51257">
    <property type="entry name" value="PROKAR_LIPOPROTEIN"/>
    <property type="match status" value="1"/>
</dbReference>
<sequence length="377" mass="41500">MKKLVALLTAAVLLFSIAGCTSNNDPAPDAASPVKGKKVAYIMQMAPSDIFQMWSDSAQKTAESLGMEFKAFFCNGSDARWQETISQCAADGYDGLLLSHGGQDYTYAFLTELLQQYPDLKIVAFDTLFQDSNGQTQKIEGTTQFFQQDARLAELLLDYICNTLYPDKVAAGEPVDILKVWVGPGFLSSFDRRQEGYEKYEQQGLIRTVETIGPSNYEHAEASMSDVTAAVLAEYEEGKIDAVWCCYDLYASGVYTALTEGGYDIPMVSVDICDADIDKMAMKDSPWKACATTNWSYNGEFGMRVLALELAEEYDKIVDPLTGKVSNWLELPANLVTQEMVSVGGINVTNLDKVAGAQYSDRSWMPTTSWMAALLGD</sequence>
<gene>
    <name evidence="5" type="ORF">IAD32_09040</name>
</gene>
<dbReference type="GO" id="GO:0030246">
    <property type="term" value="F:carbohydrate binding"/>
    <property type="evidence" value="ECO:0007669"/>
    <property type="project" value="TreeGrafter"/>
</dbReference>
<keyword evidence="3" id="KW-0732">Signal</keyword>
<dbReference type="Proteomes" id="UP000886787">
    <property type="component" value="Unassembled WGS sequence"/>
</dbReference>
<evidence type="ECO:0000256" key="2">
    <source>
        <dbReference type="ARBA" id="ARBA00007639"/>
    </source>
</evidence>
<dbReference type="PANTHER" id="PTHR30036:SF7">
    <property type="entry name" value="ABC TRANSPORTER PERIPLASMIC-BINDING PROTEIN YPHF"/>
    <property type="match status" value="1"/>
</dbReference>
<dbReference type="AlphaFoldDB" id="A0A9D0ZIZ4"/>
<dbReference type="Gene3D" id="3.40.50.2300">
    <property type="match status" value="2"/>
</dbReference>
<feature type="domain" description="Periplasmic binding protein" evidence="4">
    <location>
        <begin position="40"/>
        <end position="280"/>
    </location>
</feature>
<comment type="subcellular location">
    <subcellularLocation>
        <location evidence="1">Cell envelope</location>
    </subcellularLocation>
</comment>
<dbReference type="InterPro" id="IPR025997">
    <property type="entry name" value="SBP_2_dom"/>
</dbReference>
<evidence type="ECO:0000256" key="3">
    <source>
        <dbReference type="SAM" id="SignalP"/>
    </source>
</evidence>
<feature type="signal peptide" evidence="3">
    <location>
        <begin position="1"/>
        <end position="18"/>
    </location>
</feature>
<feature type="chain" id="PRO_5039587624" evidence="3">
    <location>
        <begin position="19"/>
        <end position="377"/>
    </location>
</feature>
<dbReference type="InterPro" id="IPR050555">
    <property type="entry name" value="Bact_Solute-Bind_Prot2"/>
</dbReference>
<dbReference type="GO" id="GO:0030288">
    <property type="term" value="C:outer membrane-bounded periplasmic space"/>
    <property type="evidence" value="ECO:0007669"/>
    <property type="project" value="TreeGrafter"/>
</dbReference>
<dbReference type="PANTHER" id="PTHR30036">
    <property type="entry name" value="D-XYLOSE-BINDING PERIPLASMIC PROTEIN"/>
    <property type="match status" value="1"/>
</dbReference>
<evidence type="ECO:0000259" key="4">
    <source>
        <dbReference type="Pfam" id="PF13407"/>
    </source>
</evidence>
<organism evidence="5 6">
    <name type="scientific">Candidatus Scatavimonas merdigallinarum</name>
    <dbReference type="NCBI Taxonomy" id="2840914"/>
    <lineage>
        <taxon>Bacteria</taxon>
        <taxon>Bacillati</taxon>
        <taxon>Bacillota</taxon>
        <taxon>Clostridia</taxon>
        <taxon>Eubacteriales</taxon>
        <taxon>Oscillospiraceae</taxon>
        <taxon>Oscillospiraceae incertae sedis</taxon>
        <taxon>Candidatus Scatavimonas</taxon>
    </lineage>
</organism>
<comment type="caution">
    <text evidence="5">The sequence shown here is derived from an EMBL/GenBank/DDBJ whole genome shotgun (WGS) entry which is preliminary data.</text>
</comment>
<evidence type="ECO:0000256" key="1">
    <source>
        <dbReference type="ARBA" id="ARBA00004196"/>
    </source>
</evidence>
<protein>
    <submittedName>
        <fullName evidence="5">Substrate-binding domain-containing protein</fullName>
    </submittedName>
</protein>
<dbReference type="InterPro" id="IPR028082">
    <property type="entry name" value="Peripla_BP_I"/>
</dbReference>
<evidence type="ECO:0000313" key="5">
    <source>
        <dbReference type="EMBL" id="HIQ81405.1"/>
    </source>
</evidence>
<proteinExistence type="inferred from homology"/>
<dbReference type="Pfam" id="PF13407">
    <property type="entry name" value="Peripla_BP_4"/>
    <property type="match status" value="1"/>
</dbReference>
<evidence type="ECO:0000313" key="6">
    <source>
        <dbReference type="Proteomes" id="UP000886787"/>
    </source>
</evidence>
<accession>A0A9D0ZIZ4</accession>
<comment type="similarity">
    <text evidence="2">Belongs to the bacterial solute-binding protein 2 family.</text>
</comment>
<dbReference type="SUPFAM" id="SSF53822">
    <property type="entry name" value="Periplasmic binding protein-like I"/>
    <property type="match status" value="1"/>
</dbReference>
<reference evidence="5" key="2">
    <citation type="journal article" date="2021" name="PeerJ">
        <title>Extensive microbial diversity within the chicken gut microbiome revealed by metagenomics and culture.</title>
        <authorList>
            <person name="Gilroy R."/>
            <person name="Ravi A."/>
            <person name="Getino M."/>
            <person name="Pursley I."/>
            <person name="Horton D.L."/>
            <person name="Alikhan N.F."/>
            <person name="Baker D."/>
            <person name="Gharbi K."/>
            <person name="Hall N."/>
            <person name="Watson M."/>
            <person name="Adriaenssens E.M."/>
            <person name="Foster-Nyarko E."/>
            <person name="Jarju S."/>
            <person name="Secka A."/>
            <person name="Antonio M."/>
            <person name="Oren A."/>
            <person name="Chaudhuri R.R."/>
            <person name="La Ragione R."/>
            <person name="Hildebrand F."/>
            <person name="Pallen M.J."/>
        </authorList>
    </citation>
    <scope>NUCLEOTIDE SEQUENCE</scope>
    <source>
        <strain evidence="5">ChiSjej1B19-3389</strain>
    </source>
</reference>
<dbReference type="EMBL" id="DVFW01000048">
    <property type="protein sequence ID" value="HIQ81405.1"/>
    <property type="molecule type" value="Genomic_DNA"/>
</dbReference>